<sequence length="66" mass="7696">MMQGPVYDVWMVLYFRAYCVVAADMATDAEVSVMKSIRILRFFFTILAELIETDIEQVVKCLRNQI</sequence>
<evidence type="ECO:0008006" key="3">
    <source>
        <dbReference type="Google" id="ProtNLM"/>
    </source>
</evidence>
<feature type="chain" id="PRO_5017337426" description="Transmembrane protein" evidence="1">
    <location>
        <begin position="23"/>
        <end position="66"/>
    </location>
</feature>
<evidence type="ECO:0000313" key="2">
    <source>
        <dbReference type="EMBL" id="RHN49418.1"/>
    </source>
</evidence>
<evidence type="ECO:0000256" key="1">
    <source>
        <dbReference type="SAM" id="SignalP"/>
    </source>
</evidence>
<accession>A0A396H9N4</accession>
<reference evidence="2" key="1">
    <citation type="journal article" date="2018" name="Nat. Plants">
        <title>Whole-genome landscape of Medicago truncatula symbiotic genes.</title>
        <authorList>
            <person name="Pecrix Y."/>
            <person name="Gamas P."/>
            <person name="Carrere S."/>
        </authorList>
    </citation>
    <scope>NUCLEOTIDE SEQUENCE</scope>
    <source>
        <tissue evidence="2">Leaves</tissue>
    </source>
</reference>
<dbReference type="Gramene" id="rna44245">
    <property type="protein sequence ID" value="RHN49418.1"/>
    <property type="gene ID" value="gene44245"/>
</dbReference>
<gene>
    <name evidence="2" type="ORF">MtrunA17_Chr7g0274291</name>
</gene>
<name>A0A396H9N4_MEDTR</name>
<organism evidence="2">
    <name type="scientific">Medicago truncatula</name>
    <name type="common">Barrel medic</name>
    <name type="synonym">Medicago tribuloides</name>
    <dbReference type="NCBI Taxonomy" id="3880"/>
    <lineage>
        <taxon>Eukaryota</taxon>
        <taxon>Viridiplantae</taxon>
        <taxon>Streptophyta</taxon>
        <taxon>Embryophyta</taxon>
        <taxon>Tracheophyta</taxon>
        <taxon>Spermatophyta</taxon>
        <taxon>Magnoliopsida</taxon>
        <taxon>eudicotyledons</taxon>
        <taxon>Gunneridae</taxon>
        <taxon>Pentapetalae</taxon>
        <taxon>rosids</taxon>
        <taxon>fabids</taxon>
        <taxon>Fabales</taxon>
        <taxon>Fabaceae</taxon>
        <taxon>Papilionoideae</taxon>
        <taxon>50 kb inversion clade</taxon>
        <taxon>NPAAA clade</taxon>
        <taxon>Hologalegina</taxon>
        <taxon>IRL clade</taxon>
        <taxon>Trifolieae</taxon>
        <taxon>Medicago</taxon>
    </lineage>
</organism>
<protein>
    <recommendedName>
        <fullName evidence="3">Transmembrane protein</fullName>
    </recommendedName>
</protein>
<dbReference type="EMBL" id="PSQE01000007">
    <property type="protein sequence ID" value="RHN49418.1"/>
    <property type="molecule type" value="Genomic_DNA"/>
</dbReference>
<keyword evidence="1" id="KW-0732">Signal</keyword>
<comment type="caution">
    <text evidence="2">The sequence shown here is derived from an EMBL/GenBank/DDBJ whole genome shotgun (WGS) entry which is preliminary data.</text>
</comment>
<feature type="signal peptide" evidence="1">
    <location>
        <begin position="1"/>
        <end position="22"/>
    </location>
</feature>
<dbReference type="Proteomes" id="UP000265566">
    <property type="component" value="Chromosome 7"/>
</dbReference>
<dbReference type="AlphaFoldDB" id="A0A396H9N4"/>
<proteinExistence type="predicted"/>